<evidence type="ECO:0000313" key="1">
    <source>
        <dbReference type="EMBL" id="TBU20017.1"/>
    </source>
</evidence>
<proteinExistence type="predicted"/>
<name>A0A4Q9M1L3_9MICR</name>
<comment type="caution">
    <text evidence="1">The sequence shown here is derived from an EMBL/GenBank/DDBJ whole genome shotgun (WGS) entry which is preliminary data.</text>
</comment>
<protein>
    <submittedName>
        <fullName evidence="1">Uncharacterized protein</fullName>
    </submittedName>
</protein>
<dbReference type="VEuPathDB" id="MicrosporidiaDB:CWI38_0149p0030"/>
<dbReference type="EMBL" id="PITK01000149">
    <property type="protein sequence ID" value="TBU20017.1"/>
    <property type="molecule type" value="Genomic_DNA"/>
</dbReference>
<reference evidence="1 2" key="1">
    <citation type="submission" date="2017-12" db="EMBL/GenBank/DDBJ databases">
        <authorList>
            <person name="Pombert J.-F."/>
            <person name="Haag K.L."/>
            <person name="Ebert D."/>
        </authorList>
    </citation>
    <scope>NUCLEOTIDE SEQUENCE [LARGE SCALE GENOMIC DNA]</scope>
    <source>
        <strain evidence="1">IL-G-3</strain>
    </source>
</reference>
<evidence type="ECO:0000313" key="2">
    <source>
        <dbReference type="Proteomes" id="UP000292282"/>
    </source>
</evidence>
<accession>A0A4Q9M1L3</accession>
<keyword evidence="2" id="KW-1185">Reference proteome</keyword>
<dbReference type="Proteomes" id="UP000292282">
    <property type="component" value="Unassembled WGS sequence"/>
</dbReference>
<sequence length="91" mass="10534">MTAEDCAKSHALDFYVSDYSICLKKRILCHVMKHYFALFEIEIYSGKLKICSTLSKTDKNFERLATCCKKIQGYNYTRSNIESHPTPNLSK</sequence>
<gene>
    <name evidence="1" type="ORF">CWI38_0149p0030</name>
</gene>
<dbReference type="AlphaFoldDB" id="A0A4Q9M1L3"/>
<organism evidence="1 2">
    <name type="scientific">Hamiltosporidium tvaerminnensis</name>
    <dbReference type="NCBI Taxonomy" id="1176355"/>
    <lineage>
        <taxon>Eukaryota</taxon>
        <taxon>Fungi</taxon>
        <taxon>Fungi incertae sedis</taxon>
        <taxon>Microsporidia</taxon>
        <taxon>Dubosqiidae</taxon>
        <taxon>Hamiltosporidium</taxon>
    </lineage>
</organism>